<dbReference type="EMBL" id="JRNE01000075">
    <property type="protein sequence ID" value="KGF15512.1"/>
    <property type="molecule type" value="Genomic_DNA"/>
</dbReference>
<dbReference type="Proteomes" id="UP000029548">
    <property type="component" value="Unassembled WGS sequence"/>
</dbReference>
<evidence type="ECO:0000256" key="5">
    <source>
        <dbReference type="ARBA" id="ARBA00022692"/>
    </source>
</evidence>
<dbReference type="Gene3D" id="3.30.70.1450">
    <property type="entry name" value="Regulator of K+ conductance, C-terminal domain"/>
    <property type="match status" value="1"/>
</dbReference>
<evidence type="ECO:0000256" key="8">
    <source>
        <dbReference type="SAM" id="Phobius"/>
    </source>
</evidence>
<feature type="transmembrane region" description="Helical" evidence="8">
    <location>
        <begin position="93"/>
        <end position="113"/>
    </location>
</feature>
<comment type="similarity">
    <text evidence="2">Belongs to the AAE transporter (TC 2.A.81) family.</text>
</comment>
<keyword evidence="5 8" id="KW-0812">Transmembrane</keyword>
<dbReference type="InterPro" id="IPR006512">
    <property type="entry name" value="YidE_YbjL"/>
</dbReference>
<evidence type="ECO:0000256" key="7">
    <source>
        <dbReference type="ARBA" id="ARBA00023136"/>
    </source>
</evidence>
<feature type="transmembrane region" description="Helical" evidence="8">
    <location>
        <begin position="391"/>
        <end position="409"/>
    </location>
</feature>
<dbReference type="InterPro" id="IPR036721">
    <property type="entry name" value="RCK_C_sf"/>
</dbReference>
<dbReference type="GO" id="GO:0005886">
    <property type="term" value="C:plasma membrane"/>
    <property type="evidence" value="ECO:0007669"/>
    <property type="project" value="UniProtKB-SubCell"/>
</dbReference>
<dbReference type="eggNOG" id="COG2985">
    <property type="taxonomic scope" value="Bacteria"/>
</dbReference>
<dbReference type="eggNOG" id="COG0569">
    <property type="taxonomic scope" value="Bacteria"/>
</dbReference>
<proteinExistence type="inferred from homology"/>
<feature type="domain" description="RCK C-terminal" evidence="9">
    <location>
        <begin position="274"/>
        <end position="355"/>
    </location>
</feature>
<evidence type="ECO:0000256" key="4">
    <source>
        <dbReference type="ARBA" id="ARBA00022475"/>
    </source>
</evidence>
<feature type="transmembrane region" description="Helical" evidence="8">
    <location>
        <begin position="430"/>
        <end position="447"/>
    </location>
</feature>
<dbReference type="PANTHER" id="PTHR30445:SF3">
    <property type="entry name" value="TRANSPORT PROTEIN YIDE-RELATED"/>
    <property type="match status" value="1"/>
</dbReference>
<feature type="domain" description="RCK C-terminal" evidence="9">
    <location>
        <begin position="190"/>
        <end position="272"/>
    </location>
</feature>
<dbReference type="NCBIfam" id="TIGR01625">
    <property type="entry name" value="YidE_YbjL_dupl"/>
    <property type="match status" value="2"/>
</dbReference>
<feature type="transmembrane region" description="Helical" evidence="8">
    <location>
        <begin position="459"/>
        <end position="478"/>
    </location>
</feature>
<evidence type="ECO:0000256" key="6">
    <source>
        <dbReference type="ARBA" id="ARBA00022989"/>
    </source>
</evidence>
<dbReference type="PROSITE" id="PS51202">
    <property type="entry name" value="RCK_C"/>
    <property type="match status" value="2"/>
</dbReference>
<dbReference type="Pfam" id="PF02080">
    <property type="entry name" value="TrkA_C"/>
    <property type="match status" value="1"/>
</dbReference>
<evidence type="ECO:0000259" key="9">
    <source>
        <dbReference type="PROSITE" id="PS51202"/>
    </source>
</evidence>
<keyword evidence="3" id="KW-0813">Transport</keyword>
<dbReference type="AlphaFoldDB" id="A0A095Z9V8"/>
<gene>
    <name evidence="10" type="ORF">HMPREF1650_10925</name>
</gene>
<dbReference type="PANTHER" id="PTHR30445">
    <property type="entry name" value="K(+)_H(+) ANTIPORTER SUBUNIT KHTT"/>
    <property type="match status" value="1"/>
</dbReference>
<dbReference type="GO" id="GO:0006813">
    <property type="term" value="P:potassium ion transport"/>
    <property type="evidence" value="ECO:0007669"/>
    <property type="project" value="InterPro"/>
</dbReference>
<dbReference type="InterPro" id="IPR006037">
    <property type="entry name" value="RCK_C"/>
</dbReference>
<evidence type="ECO:0000256" key="3">
    <source>
        <dbReference type="ARBA" id="ARBA00022448"/>
    </source>
</evidence>
<feature type="transmembrane region" description="Helical" evidence="8">
    <location>
        <begin position="6"/>
        <end position="24"/>
    </location>
</feature>
<feature type="transmembrane region" description="Helical" evidence="8">
    <location>
        <begin position="56"/>
        <end position="73"/>
    </location>
</feature>
<feature type="transmembrane region" description="Helical" evidence="8">
    <location>
        <begin position="164"/>
        <end position="184"/>
    </location>
</feature>
<feature type="transmembrane region" description="Helical" evidence="8">
    <location>
        <begin position="31"/>
        <end position="50"/>
    </location>
</feature>
<evidence type="ECO:0000313" key="10">
    <source>
        <dbReference type="EMBL" id="KGF15512.1"/>
    </source>
</evidence>
<protein>
    <submittedName>
        <fullName evidence="10">Transporter</fullName>
    </submittedName>
</protein>
<keyword evidence="6 8" id="KW-1133">Transmembrane helix</keyword>
<evidence type="ECO:0000256" key="1">
    <source>
        <dbReference type="ARBA" id="ARBA00004651"/>
    </source>
</evidence>
<evidence type="ECO:0000256" key="2">
    <source>
        <dbReference type="ARBA" id="ARBA00009854"/>
    </source>
</evidence>
<comment type="caution">
    <text evidence="10">The sequence shown here is derived from an EMBL/GenBank/DDBJ whole genome shotgun (WGS) entry which is preliminary data.</text>
</comment>
<feature type="transmembrane region" description="Helical" evidence="8">
    <location>
        <begin position="365"/>
        <end position="385"/>
    </location>
</feature>
<sequence>MGVVQILVENQLLALLVIMGLGLALGQIRIFGFKLGIAAVLFVGLGLATFEPGIQIPPLIYIVGLALFVYTIGLESGPEFFATLRSTGIRHNAFGIVILVIVAIEAFVLISLFPVDNVEGAGTFTGALTNTPALAAVVDALPSIISDDAELQNKLEMPVIGYSLAYPIGVLAVIASIGIMAKVFRVDHDREALEAGVAALPLHTRRVEVTKDDLPSVTDMPAVFGLDIIISRIEHKGHLYVPAEGDTLVAGDVVSVVGTEDVIEAAAERIGTLLPGDPTDDGRLDFRRIFVSSGEVCGVPLEQLHTMMDGMVITRVRRGDLDMVASPQMKLELGDRVRVVATPDRIGDATKFFGDSYKKLSDVNLLPMILGLLLGVLVGMIPVPIPGGVTLTLGSAGGPLVVALVLGALGRTGPLVWPIPYSANLAFRQVGLALFLAGIGTTAGAGFKEALGDPSSLSVLGLAAIIALSSALLTLIIGHKVLKIPFGQTAGILAGLQTHPAVLTYVNDQAKNELPAMGYTTVYPMAMIMKIILAQILVVPLV</sequence>
<comment type="subcellular location">
    <subcellularLocation>
        <location evidence="1">Cell membrane</location>
        <topology evidence="1">Multi-pass membrane protein</topology>
    </subcellularLocation>
</comment>
<dbReference type="SUPFAM" id="SSF116726">
    <property type="entry name" value="TrkA C-terminal domain-like"/>
    <property type="match status" value="2"/>
</dbReference>
<dbReference type="Pfam" id="PF06826">
    <property type="entry name" value="Asp-Al_Ex"/>
    <property type="match status" value="2"/>
</dbReference>
<feature type="transmembrane region" description="Helical" evidence="8">
    <location>
        <begin position="521"/>
        <end position="541"/>
    </location>
</feature>
<reference evidence="10 11" key="1">
    <citation type="submission" date="2014-07" db="EMBL/GenBank/DDBJ databases">
        <authorList>
            <person name="McCorrison J."/>
            <person name="Sanka R."/>
            <person name="Torralba M."/>
            <person name="Gillis M."/>
            <person name="Haft D.H."/>
            <person name="Methe B."/>
            <person name="Sutton G."/>
            <person name="Nelson K.E."/>
        </authorList>
    </citation>
    <scope>NUCLEOTIDE SEQUENCE [LARGE SCALE GENOMIC DNA]</scope>
    <source>
        <strain evidence="10 11">DNF00450</strain>
    </source>
</reference>
<evidence type="ECO:0000313" key="11">
    <source>
        <dbReference type="Proteomes" id="UP000029548"/>
    </source>
</evidence>
<organism evidence="10 11">
    <name type="scientific">Corynebacterium freneyi DNF00450</name>
    <dbReference type="NCBI Taxonomy" id="1287475"/>
    <lineage>
        <taxon>Bacteria</taxon>
        <taxon>Bacillati</taxon>
        <taxon>Actinomycetota</taxon>
        <taxon>Actinomycetes</taxon>
        <taxon>Mycobacteriales</taxon>
        <taxon>Corynebacteriaceae</taxon>
        <taxon>Corynebacterium</taxon>
    </lineage>
</organism>
<accession>A0A095Z9V8</accession>
<name>A0A095Z9V8_9CORY</name>
<keyword evidence="7 8" id="KW-0472">Membrane</keyword>
<keyword evidence="4" id="KW-1003">Cell membrane</keyword>
<dbReference type="GO" id="GO:0008324">
    <property type="term" value="F:monoatomic cation transmembrane transporter activity"/>
    <property type="evidence" value="ECO:0007669"/>
    <property type="project" value="InterPro"/>
</dbReference>
<dbReference type="InterPro" id="IPR050144">
    <property type="entry name" value="AAE_transporter"/>
</dbReference>